<evidence type="ECO:0000313" key="1">
    <source>
        <dbReference type="EMBL" id="TJZ44554.1"/>
    </source>
</evidence>
<comment type="caution">
    <text evidence="1">The sequence shown here is derived from an EMBL/GenBank/DDBJ whole genome shotgun (WGS) entry which is preliminary data.</text>
</comment>
<dbReference type="Proteomes" id="UP000308697">
    <property type="component" value="Unassembled WGS sequence"/>
</dbReference>
<dbReference type="SUPFAM" id="SSF55961">
    <property type="entry name" value="Bet v1-like"/>
    <property type="match status" value="1"/>
</dbReference>
<protein>
    <submittedName>
        <fullName evidence="1">SRPBCC family protein</fullName>
    </submittedName>
</protein>
<organism evidence="1 2">
    <name type="scientific">Streptomyces piniterrae</name>
    <dbReference type="NCBI Taxonomy" id="2571125"/>
    <lineage>
        <taxon>Bacteria</taxon>
        <taxon>Bacillati</taxon>
        <taxon>Actinomycetota</taxon>
        <taxon>Actinomycetes</taxon>
        <taxon>Kitasatosporales</taxon>
        <taxon>Streptomycetaceae</taxon>
        <taxon>Streptomyces</taxon>
    </lineage>
</organism>
<dbReference type="InterPro" id="IPR019587">
    <property type="entry name" value="Polyketide_cyclase/dehydratase"/>
</dbReference>
<dbReference type="CDD" id="cd07812">
    <property type="entry name" value="SRPBCC"/>
    <property type="match status" value="1"/>
</dbReference>
<accession>A0A4U0N4N0</accession>
<dbReference type="EMBL" id="SUMB01000012">
    <property type="protein sequence ID" value="TJZ44554.1"/>
    <property type="molecule type" value="Genomic_DNA"/>
</dbReference>
<name>A0A4U0N4N0_9ACTN</name>
<dbReference type="AlphaFoldDB" id="A0A4U0N4N0"/>
<gene>
    <name evidence="1" type="ORF">FCH28_29930</name>
</gene>
<reference evidence="1 2" key="1">
    <citation type="submission" date="2019-04" db="EMBL/GenBank/DDBJ databases">
        <title>Streptomyces piniterrae sp. nov., a heliquinomycin-producing actinomycete isolated from rhizosphere soil of Pinus yunnanensis.</title>
        <authorList>
            <person name="Zhuang X."/>
            <person name="Zhao J."/>
        </authorList>
    </citation>
    <scope>NUCLEOTIDE SEQUENCE [LARGE SCALE GENOMIC DNA]</scope>
    <source>
        <strain evidence="2">jys28</strain>
    </source>
</reference>
<dbReference type="Pfam" id="PF10604">
    <property type="entry name" value="Polyketide_cyc2"/>
    <property type="match status" value="1"/>
</dbReference>
<dbReference type="OrthoDB" id="4618973at2"/>
<dbReference type="RefSeq" id="WP_136743313.1">
    <property type="nucleotide sequence ID" value="NZ_SUMB01000012.1"/>
</dbReference>
<proteinExistence type="predicted"/>
<dbReference type="Gene3D" id="3.30.530.20">
    <property type="match status" value="1"/>
</dbReference>
<evidence type="ECO:0000313" key="2">
    <source>
        <dbReference type="Proteomes" id="UP000308697"/>
    </source>
</evidence>
<dbReference type="InterPro" id="IPR023393">
    <property type="entry name" value="START-like_dom_sf"/>
</dbReference>
<sequence>MTARASGGRPAHDRARVWSVEESLEIPRPPDAVYAALADIRRMKEWSPEVFWVWSRGTRFVGFNRKALWFWFTTCRIVIADPGREFAFDVSTFGMPVARWGYRLTPVGEGTLVTEYWVDHRRHGWRRWGAETLGLFFTGTPAARRAAHNRDSMRATLHRLRARCGR</sequence>
<keyword evidence="2" id="KW-1185">Reference proteome</keyword>